<reference evidence="1 2" key="1">
    <citation type="journal article" date="2022" name="Genome Biol. Evol.">
        <title>The Spruce Budworm Genome: Reconstructing the Evolutionary History of Antifreeze Proteins.</title>
        <authorList>
            <person name="Beliveau C."/>
            <person name="Gagne P."/>
            <person name="Picq S."/>
            <person name="Vernygora O."/>
            <person name="Keeling C.I."/>
            <person name="Pinkney K."/>
            <person name="Doucet D."/>
            <person name="Wen F."/>
            <person name="Johnston J.S."/>
            <person name="Maaroufi H."/>
            <person name="Boyle B."/>
            <person name="Laroche J."/>
            <person name="Dewar K."/>
            <person name="Juretic N."/>
            <person name="Blackburn G."/>
            <person name="Nisole A."/>
            <person name="Brunet B."/>
            <person name="Brandao M."/>
            <person name="Lumley L."/>
            <person name="Duan J."/>
            <person name="Quan G."/>
            <person name="Lucarotti C.J."/>
            <person name="Roe A.D."/>
            <person name="Sperling F.A.H."/>
            <person name="Levesque R.C."/>
            <person name="Cusson M."/>
        </authorList>
    </citation>
    <scope>NUCLEOTIDE SEQUENCE [LARGE SCALE GENOMIC DNA]</scope>
    <source>
        <strain evidence="1">Glfc:IPQL:Cfum</strain>
    </source>
</reference>
<dbReference type="EMBL" id="CM046114">
    <property type="protein sequence ID" value="KAI8419735.1"/>
    <property type="molecule type" value="Genomic_DNA"/>
</dbReference>
<accession>A0ACC0J5K3</accession>
<gene>
    <name evidence="1" type="ORF">MSG28_008417</name>
</gene>
<organism evidence="1 2">
    <name type="scientific">Choristoneura fumiferana</name>
    <name type="common">Spruce budworm moth</name>
    <name type="synonym">Archips fumiferana</name>
    <dbReference type="NCBI Taxonomy" id="7141"/>
    <lineage>
        <taxon>Eukaryota</taxon>
        <taxon>Metazoa</taxon>
        <taxon>Ecdysozoa</taxon>
        <taxon>Arthropoda</taxon>
        <taxon>Hexapoda</taxon>
        <taxon>Insecta</taxon>
        <taxon>Pterygota</taxon>
        <taxon>Neoptera</taxon>
        <taxon>Endopterygota</taxon>
        <taxon>Lepidoptera</taxon>
        <taxon>Glossata</taxon>
        <taxon>Ditrysia</taxon>
        <taxon>Tortricoidea</taxon>
        <taxon>Tortricidae</taxon>
        <taxon>Tortricinae</taxon>
        <taxon>Choristoneura</taxon>
    </lineage>
</organism>
<dbReference type="Proteomes" id="UP001064048">
    <property type="component" value="Chromosome 14"/>
</dbReference>
<sequence>MQRKPGYPVANCNIKMPDSIPISEAVPCDDEGDQQQRRQQLINFGHTQWGFNNWSWSCAVTNALRETLLSFGGNIATELLELLESHRARAGAAARAAAGEQSEPRQ</sequence>
<evidence type="ECO:0000313" key="1">
    <source>
        <dbReference type="EMBL" id="KAI8419735.1"/>
    </source>
</evidence>
<name>A0ACC0J5K3_CHOFU</name>
<protein>
    <submittedName>
        <fullName evidence="1">Uncharacterized protein</fullName>
    </submittedName>
</protein>
<evidence type="ECO:0000313" key="2">
    <source>
        <dbReference type="Proteomes" id="UP001064048"/>
    </source>
</evidence>
<proteinExistence type="predicted"/>
<comment type="caution">
    <text evidence="1">The sequence shown here is derived from an EMBL/GenBank/DDBJ whole genome shotgun (WGS) entry which is preliminary data.</text>
</comment>
<keyword evidence="2" id="KW-1185">Reference proteome</keyword>